<reference evidence="1" key="1">
    <citation type="submission" date="2021-03" db="EMBL/GenBank/DDBJ databases">
        <authorList>
            <consortium name="DOE Joint Genome Institute"/>
            <person name="Ahrendt S."/>
            <person name="Looney B.P."/>
            <person name="Miyauchi S."/>
            <person name="Morin E."/>
            <person name="Drula E."/>
            <person name="Courty P.E."/>
            <person name="Chicoki N."/>
            <person name="Fauchery L."/>
            <person name="Kohler A."/>
            <person name="Kuo A."/>
            <person name="Labutti K."/>
            <person name="Pangilinan J."/>
            <person name="Lipzen A."/>
            <person name="Riley R."/>
            <person name="Andreopoulos W."/>
            <person name="He G."/>
            <person name="Johnson J."/>
            <person name="Barry K.W."/>
            <person name="Grigoriev I.V."/>
            <person name="Nagy L."/>
            <person name="Hibbett D."/>
            <person name="Henrissat B."/>
            <person name="Matheny P.B."/>
            <person name="Labbe J."/>
            <person name="Martin F."/>
        </authorList>
    </citation>
    <scope>NUCLEOTIDE SEQUENCE</scope>
    <source>
        <strain evidence="1">HHB10654</strain>
    </source>
</reference>
<gene>
    <name evidence="1" type="ORF">BV25DRAFT_1918030</name>
</gene>
<accession>A0ACB8SWV9</accession>
<comment type="caution">
    <text evidence="1">The sequence shown here is derived from an EMBL/GenBank/DDBJ whole genome shotgun (WGS) entry which is preliminary data.</text>
</comment>
<sequence length="528" mass="58748">MLSEISLSWPILLQLGLSLGLLSVGVLAFARLAYYRVRQLPLRKIRGPPSPSFLIGHFGQLFNTAALPFHEEIFNAYGNIIRINGIVGDTQIIVSDAKACTSIFLKEQDIFEESPWALASNGRVFGLGLLSTMGAHHRRQRKQLNPVFSIKHMRAIAPLFQSITHQFQDVLHAMVDKGPQEVDMAEWLSRLALELVAQGGLGHTPTLSELYLWREWFPPVSNLPPKLLRFVANCLPWPILHHLMHISDIMYANAKKIFDEKKALLDRGDEAAVSQIGEGKDILSVLLKANMAAPDDEKMPDDEIVAQMNTLLFAGTDTTSSALCRVLHLLSEHPTIQDKLRAELTDAPELDYDILSGLPYLDAVCRESLRLWPPVPVITRTCRSDISIPLSKPITTTDGHYMSSLYVPSNTDVLVDIRAINNDPALLGEDAAVWRPERWLQPLPQAVEDARIPGIYSNTLTFLGGGRACIGFKYSQLEMKVALSQLIRSFRFSPSTAEVIWRYGGLFSPSVKGTTTMSPTMPILVKNV</sequence>
<evidence type="ECO:0000313" key="1">
    <source>
        <dbReference type="EMBL" id="KAI0060171.1"/>
    </source>
</evidence>
<protein>
    <submittedName>
        <fullName evidence="1">Cytochrome P450</fullName>
    </submittedName>
</protein>
<keyword evidence="2" id="KW-1185">Reference proteome</keyword>
<dbReference type="Proteomes" id="UP000814140">
    <property type="component" value="Unassembled WGS sequence"/>
</dbReference>
<evidence type="ECO:0000313" key="2">
    <source>
        <dbReference type="Proteomes" id="UP000814140"/>
    </source>
</evidence>
<name>A0ACB8SWV9_9AGAM</name>
<reference evidence="1" key="2">
    <citation type="journal article" date="2022" name="New Phytol.">
        <title>Evolutionary transition to the ectomycorrhizal habit in the genomes of a hyperdiverse lineage of mushroom-forming fungi.</title>
        <authorList>
            <person name="Looney B."/>
            <person name="Miyauchi S."/>
            <person name="Morin E."/>
            <person name="Drula E."/>
            <person name="Courty P.E."/>
            <person name="Kohler A."/>
            <person name="Kuo A."/>
            <person name="LaButti K."/>
            <person name="Pangilinan J."/>
            <person name="Lipzen A."/>
            <person name="Riley R."/>
            <person name="Andreopoulos W."/>
            <person name="He G."/>
            <person name="Johnson J."/>
            <person name="Nolan M."/>
            <person name="Tritt A."/>
            <person name="Barry K.W."/>
            <person name="Grigoriev I.V."/>
            <person name="Nagy L.G."/>
            <person name="Hibbett D."/>
            <person name="Henrissat B."/>
            <person name="Matheny P.B."/>
            <person name="Labbe J."/>
            <person name="Martin F.M."/>
        </authorList>
    </citation>
    <scope>NUCLEOTIDE SEQUENCE</scope>
    <source>
        <strain evidence="1">HHB10654</strain>
    </source>
</reference>
<dbReference type="EMBL" id="MU277221">
    <property type="protein sequence ID" value="KAI0060171.1"/>
    <property type="molecule type" value="Genomic_DNA"/>
</dbReference>
<proteinExistence type="predicted"/>
<organism evidence="1 2">
    <name type="scientific">Artomyces pyxidatus</name>
    <dbReference type="NCBI Taxonomy" id="48021"/>
    <lineage>
        <taxon>Eukaryota</taxon>
        <taxon>Fungi</taxon>
        <taxon>Dikarya</taxon>
        <taxon>Basidiomycota</taxon>
        <taxon>Agaricomycotina</taxon>
        <taxon>Agaricomycetes</taxon>
        <taxon>Russulales</taxon>
        <taxon>Auriscalpiaceae</taxon>
        <taxon>Artomyces</taxon>
    </lineage>
</organism>